<organism evidence="1 2">
    <name type="scientific">Parageobacillus genomosp. 1</name>
    <dbReference type="NCBI Taxonomy" id="1295642"/>
    <lineage>
        <taxon>Bacteria</taxon>
        <taxon>Bacillati</taxon>
        <taxon>Bacillota</taxon>
        <taxon>Bacilli</taxon>
        <taxon>Bacillales</taxon>
        <taxon>Anoxybacillaceae</taxon>
        <taxon>Parageobacillus</taxon>
    </lineage>
</organism>
<accession>A0ABC9VGQ3</accession>
<comment type="caution">
    <text evidence="1">The sequence shown here is derived from an EMBL/GenBank/DDBJ whole genome shotgun (WGS) entry which is preliminary data.</text>
</comment>
<keyword evidence="2" id="KW-1185">Reference proteome</keyword>
<gene>
    <name evidence="1" type="ORF">H839_08119</name>
</gene>
<evidence type="ECO:0000313" key="1">
    <source>
        <dbReference type="EMBL" id="EZP77583.1"/>
    </source>
</evidence>
<sequence length="116" mass="13659">MTREEKRKIRIQIQNLLDQCKGCPHQFEPNAYFIACRKCEIGKEMRHLADSIGCRRTKNVGRKVGGPRVIWTPEEEQCLWENRHLPKKELAAKLNRPISSVYKKLYELESKYAVCQ</sequence>
<protein>
    <recommendedName>
        <fullName evidence="3">Zinc-finger domain-containing protein</fullName>
    </recommendedName>
</protein>
<dbReference type="RefSeq" id="WP_043904681.1">
    <property type="nucleotide sequence ID" value="NZ_CM002692.1"/>
</dbReference>
<dbReference type="AlphaFoldDB" id="A0ABC9VGQ3"/>
<dbReference type="Proteomes" id="UP000023566">
    <property type="component" value="Chromosome"/>
</dbReference>
<name>A0ABC9VGQ3_9BACL</name>
<reference evidence="1 2" key="1">
    <citation type="journal article" date="2014" name="Appl. Microbiol. Biotechnol.">
        <title>Transformable facultative thermophile Geobacillus stearothermophilus NUB3621 as a host strain for metabolic engineering.</title>
        <authorList>
            <person name="Blanchard K."/>
            <person name="Robic S."/>
            <person name="Matsumura I."/>
        </authorList>
    </citation>
    <scope>NUCLEOTIDE SEQUENCE [LARGE SCALE GENOMIC DNA]</scope>
    <source>
        <strain evidence="1 2">NUB3621</strain>
    </source>
</reference>
<dbReference type="EMBL" id="AOTZ01000004">
    <property type="protein sequence ID" value="EZP77583.1"/>
    <property type="molecule type" value="Genomic_DNA"/>
</dbReference>
<evidence type="ECO:0000313" key="2">
    <source>
        <dbReference type="Proteomes" id="UP000023566"/>
    </source>
</evidence>
<proteinExistence type="predicted"/>
<evidence type="ECO:0008006" key="3">
    <source>
        <dbReference type="Google" id="ProtNLM"/>
    </source>
</evidence>